<evidence type="ECO:0000256" key="3">
    <source>
        <dbReference type="SAM" id="SignalP"/>
    </source>
</evidence>
<evidence type="ECO:0000313" key="5">
    <source>
        <dbReference type="Proteomes" id="UP000009168"/>
    </source>
</evidence>
<keyword evidence="2" id="KW-0472">Membrane</keyword>
<keyword evidence="5" id="KW-1185">Reference proteome</keyword>
<feature type="region of interest" description="Disordered" evidence="1">
    <location>
        <begin position="124"/>
        <end position="158"/>
    </location>
</feature>
<organism evidence="4 5">
    <name type="scientific">Tetrahymena thermophila (strain SB210)</name>
    <dbReference type="NCBI Taxonomy" id="312017"/>
    <lineage>
        <taxon>Eukaryota</taxon>
        <taxon>Sar</taxon>
        <taxon>Alveolata</taxon>
        <taxon>Ciliophora</taxon>
        <taxon>Intramacronucleata</taxon>
        <taxon>Oligohymenophorea</taxon>
        <taxon>Hymenostomatida</taxon>
        <taxon>Tetrahymenina</taxon>
        <taxon>Tetrahymenidae</taxon>
        <taxon>Tetrahymena</taxon>
    </lineage>
</organism>
<dbReference type="KEGG" id="tet:TTHERM_01084390"/>
<name>Q22BS9_TETTS</name>
<dbReference type="RefSeq" id="XP_001030434.2">
    <property type="nucleotide sequence ID" value="XM_001030434.2"/>
</dbReference>
<feature type="chain" id="PRO_5004201277" evidence="3">
    <location>
        <begin position="20"/>
        <end position="179"/>
    </location>
</feature>
<evidence type="ECO:0000256" key="1">
    <source>
        <dbReference type="SAM" id="MobiDB-lite"/>
    </source>
</evidence>
<keyword evidence="2" id="KW-1133">Transmembrane helix</keyword>
<feature type="signal peptide" evidence="3">
    <location>
        <begin position="1"/>
        <end position="19"/>
    </location>
</feature>
<sequence length="179" mass="20424">MNYYFRLLLIFILQQLVQSTYQNCKYACLDMHQQCALEETQCATYLSSNCKNLVCNSCCIKEDFNHHCGNSDECASYSNQSLNYIIIFISVIGGIIALILFCLLRRLCVKRRIKQQQKSDLQIPVNTSSAKAEQPQNISNNADRSTTDSSSANNNDSLNQDSIYFYNIDKKNRGLSEEL</sequence>
<feature type="transmembrane region" description="Helical" evidence="2">
    <location>
        <begin position="84"/>
        <end position="104"/>
    </location>
</feature>
<dbReference type="InParanoid" id="Q22BS9"/>
<evidence type="ECO:0000256" key="2">
    <source>
        <dbReference type="SAM" id="Phobius"/>
    </source>
</evidence>
<dbReference type="EMBL" id="GG662531">
    <property type="protein sequence ID" value="EAR82771.2"/>
    <property type="molecule type" value="Genomic_DNA"/>
</dbReference>
<accession>Q22BS9</accession>
<protein>
    <submittedName>
        <fullName evidence="4">Transmembrane protein, putative</fullName>
    </submittedName>
</protein>
<reference evidence="5" key="1">
    <citation type="journal article" date="2006" name="PLoS Biol.">
        <title>Macronuclear genome sequence of the ciliate Tetrahymena thermophila, a model eukaryote.</title>
        <authorList>
            <person name="Eisen J.A."/>
            <person name="Coyne R.S."/>
            <person name="Wu M."/>
            <person name="Wu D."/>
            <person name="Thiagarajan M."/>
            <person name="Wortman J.R."/>
            <person name="Badger J.H."/>
            <person name="Ren Q."/>
            <person name="Amedeo P."/>
            <person name="Jones K.M."/>
            <person name="Tallon L.J."/>
            <person name="Delcher A.L."/>
            <person name="Salzberg S.L."/>
            <person name="Silva J.C."/>
            <person name="Haas B.J."/>
            <person name="Majoros W.H."/>
            <person name="Farzad M."/>
            <person name="Carlton J.M."/>
            <person name="Smith R.K. Jr."/>
            <person name="Garg J."/>
            <person name="Pearlman R.E."/>
            <person name="Karrer K.M."/>
            <person name="Sun L."/>
            <person name="Manning G."/>
            <person name="Elde N.C."/>
            <person name="Turkewitz A.P."/>
            <person name="Asai D.J."/>
            <person name="Wilkes D.E."/>
            <person name="Wang Y."/>
            <person name="Cai H."/>
            <person name="Collins K."/>
            <person name="Stewart B.A."/>
            <person name="Lee S.R."/>
            <person name="Wilamowska K."/>
            <person name="Weinberg Z."/>
            <person name="Ruzzo W.L."/>
            <person name="Wloga D."/>
            <person name="Gaertig J."/>
            <person name="Frankel J."/>
            <person name="Tsao C.-C."/>
            <person name="Gorovsky M.A."/>
            <person name="Keeling P.J."/>
            <person name="Waller R.F."/>
            <person name="Patron N.J."/>
            <person name="Cherry J.M."/>
            <person name="Stover N.A."/>
            <person name="Krieger C.J."/>
            <person name="del Toro C."/>
            <person name="Ryder H.F."/>
            <person name="Williamson S.C."/>
            <person name="Barbeau R.A."/>
            <person name="Hamilton E.P."/>
            <person name="Orias E."/>
        </authorList>
    </citation>
    <scope>NUCLEOTIDE SEQUENCE [LARGE SCALE GENOMIC DNA]</scope>
    <source>
        <strain evidence="5">SB210</strain>
    </source>
</reference>
<dbReference type="HOGENOM" id="CLU_1753372_0_0_1"/>
<evidence type="ECO:0000313" key="4">
    <source>
        <dbReference type="EMBL" id="EAR82771.2"/>
    </source>
</evidence>
<dbReference type="Proteomes" id="UP000009168">
    <property type="component" value="Unassembled WGS sequence"/>
</dbReference>
<keyword evidence="3" id="KW-0732">Signal</keyword>
<dbReference type="AlphaFoldDB" id="Q22BS9"/>
<feature type="compositionally biased region" description="Low complexity" evidence="1">
    <location>
        <begin position="139"/>
        <end position="158"/>
    </location>
</feature>
<proteinExistence type="predicted"/>
<feature type="compositionally biased region" description="Polar residues" evidence="1">
    <location>
        <begin position="124"/>
        <end position="138"/>
    </location>
</feature>
<gene>
    <name evidence="4" type="ORF">TTHERM_01084390</name>
</gene>
<dbReference type="GeneID" id="7830868"/>
<keyword evidence="2 4" id="KW-0812">Transmembrane</keyword>